<evidence type="ECO:0000256" key="3">
    <source>
        <dbReference type="ARBA" id="ARBA00023163"/>
    </source>
</evidence>
<keyword evidence="2" id="KW-0238">DNA-binding</keyword>
<dbReference type="RefSeq" id="WP_343940516.1">
    <property type="nucleotide sequence ID" value="NZ_BAAAHP010000045.1"/>
</dbReference>
<keyword evidence="1" id="KW-0805">Transcription regulation</keyword>
<dbReference type="InterPro" id="IPR009057">
    <property type="entry name" value="Homeodomain-like_sf"/>
</dbReference>
<dbReference type="SUPFAM" id="SSF46689">
    <property type="entry name" value="Homeodomain-like"/>
    <property type="match status" value="1"/>
</dbReference>
<dbReference type="PANTHER" id="PTHR46796:SF15">
    <property type="entry name" value="BLL1074 PROTEIN"/>
    <property type="match status" value="1"/>
</dbReference>
<proteinExistence type="predicted"/>
<evidence type="ECO:0000313" key="6">
    <source>
        <dbReference type="Proteomes" id="UP001499967"/>
    </source>
</evidence>
<dbReference type="InterPro" id="IPR050204">
    <property type="entry name" value="AraC_XylS_family_regulators"/>
</dbReference>
<gene>
    <name evidence="5" type="ORF">GCM10009559_15760</name>
</gene>
<evidence type="ECO:0000313" key="5">
    <source>
        <dbReference type="EMBL" id="GAA0929154.1"/>
    </source>
</evidence>
<dbReference type="EMBL" id="BAAAHP010000045">
    <property type="protein sequence ID" value="GAA0929154.1"/>
    <property type="molecule type" value="Genomic_DNA"/>
</dbReference>
<protein>
    <submittedName>
        <fullName evidence="5">Helix-turn-helix domain-containing protein</fullName>
    </submittedName>
</protein>
<name>A0ABN1PKF3_9PSEU</name>
<comment type="caution">
    <text evidence="5">The sequence shown here is derived from an EMBL/GenBank/DDBJ whole genome shotgun (WGS) entry which is preliminary data.</text>
</comment>
<dbReference type="Gene3D" id="1.10.10.60">
    <property type="entry name" value="Homeodomain-like"/>
    <property type="match status" value="1"/>
</dbReference>
<evidence type="ECO:0000256" key="1">
    <source>
        <dbReference type="ARBA" id="ARBA00023015"/>
    </source>
</evidence>
<reference evidence="5 6" key="1">
    <citation type="journal article" date="2019" name="Int. J. Syst. Evol. Microbiol.">
        <title>The Global Catalogue of Microorganisms (GCM) 10K type strain sequencing project: providing services to taxonomists for standard genome sequencing and annotation.</title>
        <authorList>
            <consortium name="The Broad Institute Genomics Platform"/>
            <consortium name="The Broad Institute Genome Sequencing Center for Infectious Disease"/>
            <person name="Wu L."/>
            <person name="Ma J."/>
        </authorList>
    </citation>
    <scope>NUCLEOTIDE SEQUENCE [LARGE SCALE GENOMIC DNA]</scope>
    <source>
        <strain evidence="5 6">JCM 11117</strain>
    </source>
</reference>
<dbReference type="PANTHER" id="PTHR46796">
    <property type="entry name" value="HTH-TYPE TRANSCRIPTIONAL ACTIVATOR RHAS-RELATED"/>
    <property type="match status" value="1"/>
</dbReference>
<dbReference type="Pfam" id="PF12833">
    <property type="entry name" value="HTH_18"/>
    <property type="match status" value="1"/>
</dbReference>
<evidence type="ECO:0000256" key="2">
    <source>
        <dbReference type="ARBA" id="ARBA00023125"/>
    </source>
</evidence>
<accession>A0ABN1PKF3</accession>
<keyword evidence="3" id="KW-0804">Transcription</keyword>
<dbReference type="SMART" id="SM00342">
    <property type="entry name" value="HTH_ARAC"/>
    <property type="match status" value="1"/>
</dbReference>
<feature type="domain" description="HTH araC/xylS-type" evidence="4">
    <location>
        <begin position="174"/>
        <end position="275"/>
    </location>
</feature>
<evidence type="ECO:0000259" key="4">
    <source>
        <dbReference type="PROSITE" id="PS01124"/>
    </source>
</evidence>
<organism evidence="5 6">
    <name type="scientific">Pseudonocardia zijingensis</name>
    <dbReference type="NCBI Taxonomy" id="153376"/>
    <lineage>
        <taxon>Bacteria</taxon>
        <taxon>Bacillati</taxon>
        <taxon>Actinomycetota</taxon>
        <taxon>Actinomycetes</taxon>
        <taxon>Pseudonocardiales</taxon>
        <taxon>Pseudonocardiaceae</taxon>
        <taxon>Pseudonocardia</taxon>
    </lineage>
</organism>
<sequence>MNIVAAVPVGDRPLGASGEAVACHRPGRERGLPRRTAGYEEHHTVPVPARILASSTVRLTIGVADPIAVTRSPDGRAPVGSPSIVAGLHDAPLDVEVAGVQRGVAVRCDPLLAHALLGVPMHQLRNAVVDLESILGRRAVRLADQLAHATGWSHRFAVLEAGLAGLRAAGPTPDPEVRWAWRRIRASGGGVRVDALSDELGWSRRHLARRFREQVGVSPKAAARIVRFERVVALLAGTHRGLADVAADTGYADHAHLSREVRALTRWTPTELGRGLQLAGASYQRMSRSFKPRLPVPA</sequence>
<keyword evidence="6" id="KW-1185">Reference proteome</keyword>
<dbReference type="PROSITE" id="PS01124">
    <property type="entry name" value="HTH_ARAC_FAMILY_2"/>
    <property type="match status" value="1"/>
</dbReference>
<dbReference type="Proteomes" id="UP001499967">
    <property type="component" value="Unassembled WGS sequence"/>
</dbReference>
<dbReference type="InterPro" id="IPR018060">
    <property type="entry name" value="HTH_AraC"/>
</dbReference>